<dbReference type="Proteomes" id="UP000765160">
    <property type="component" value="Unassembled WGS sequence"/>
</dbReference>
<dbReference type="RefSeq" id="WP_168049275.1">
    <property type="nucleotide sequence ID" value="NZ_JAATJR010000002.1"/>
</dbReference>
<reference evidence="2 3" key="1">
    <citation type="submission" date="2020-03" db="EMBL/GenBank/DDBJ databases">
        <title>Roseomonas selenitidurans sp. nov. isolated from soil.</title>
        <authorList>
            <person name="Liu H."/>
        </authorList>
    </citation>
    <scope>NUCLEOTIDE SEQUENCE [LARGE SCALE GENOMIC DNA]</scope>
    <source>
        <strain evidence="2 3">JCM 15073</strain>
    </source>
</reference>
<evidence type="ECO:0000256" key="1">
    <source>
        <dbReference type="SAM" id="Coils"/>
    </source>
</evidence>
<sequence length="300" mass="30641">MAIELNARAEPAPIPPSGRFRAGAAPGALLGARDAVAGLLLGASLTACGLVLLWPSALSSAGSSSPPVVLAVEDRAAALDALLRQANAQLSAHAARAEEAARQAEAAAQRLALLEARGPTADRFLAAALLLQSSVATPRPWLREYQMMMALAPPGAVPRPLAEVLASHAARGLPSGMELRDRFAMLAPQLLDRAPQEDSLVQRAGLAARGVLSGIGLAAPPQAGLQAAAVAGIAAQLRRGDLAGAVADAGALDPTLQPLLAGWLAQARARMAVEQAVRETLLLALAPRPRPELAAATLRN</sequence>
<evidence type="ECO:0000313" key="2">
    <source>
        <dbReference type="EMBL" id="NKE44881.1"/>
    </source>
</evidence>
<dbReference type="EMBL" id="JAAVTX010000002">
    <property type="protein sequence ID" value="NKE44881.1"/>
    <property type="molecule type" value="Genomic_DNA"/>
</dbReference>
<accession>A0ABX1EXR3</accession>
<organism evidence="2 3">
    <name type="scientific">Falsiroseomonas frigidaquae</name>
    <dbReference type="NCBI Taxonomy" id="487318"/>
    <lineage>
        <taxon>Bacteria</taxon>
        <taxon>Pseudomonadati</taxon>
        <taxon>Pseudomonadota</taxon>
        <taxon>Alphaproteobacteria</taxon>
        <taxon>Acetobacterales</taxon>
        <taxon>Roseomonadaceae</taxon>
        <taxon>Falsiroseomonas</taxon>
    </lineage>
</organism>
<feature type="coiled-coil region" evidence="1">
    <location>
        <begin position="83"/>
        <end position="117"/>
    </location>
</feature>
<comment type="caution">
    <text evidence="2">The sequence shown here is derived from an EMBL/GenBank/DDBJ whole genome shotgun (WGS) entry which is preliminary data.</text>
</comment>
<evidence type="ECO:0000313" key="3">
    <source>
        <dbReference type="Proteomes" id="UP000765160"/>
    </source>
</evidence>
<keyword evidence="1" id="KW-0175">Coiled coil</keyword>
<keyword evidence="3" id="KW-1185">Reference proteome</keyword>
<protein>
    <submittedName>
        <fullName evidence="2">Uncharacterized protein</fullName>
    </submittedName>
</protein>
<gene>
    <name evidence="2" type="ORF">HB662_08830</name>
</gene>
<proteinExistence type="predicted"/>
<name>A0ABX1EXR3_9PROT</name>